<evidence type="ECO:0000313" key="3">
    <source>
        <dbReference type="Proteomes" id="UP000439550"/>
    </source>
</evidence>
<proteinExistence type="predicted"/>
<protein>
    <recommendedName>
        <fullName evidence="1">Receptor-binding protein N-terminal shoulder domain-containing protein</fullName>
    </recommendedName>
</protein>
<name>A0A7X1ZC06_9LACT</name>
<dbReference type="SUPFAM" id="SSF141658">
    <property type="entry name" value="Bacteriophage trimeric proteins domain"/>
    <property type="match status" value="1"/>
</dbReference>
<sequence>MTIRNYTFFSPNGNDFPVSANGDAKLYMLLAGNSYSQFIVRNWQNPTITGLNKIYQATSVLLAGRYFELNYEPVTLLPNTINYVHVNIDISNTSKPVSLTVERTDNSNSNDINIGNSIIKRCIDQVTTNQNTVISSVTPEQGRNFDVINAQTAKIKTLDVSDNVDLPVSTTLFKLPYMNNNGSRLVRSGNMVICEGTFTSTLVRPAGALIDIGNYASETIPLGYRPVQPKDICFYRRTTGSGQKVGRVQVTSDGRFTELYVFNDGFDTTSAMMFDGACWMTTDPFPTSDKIN</sequence>
<accession>A0A7X1ZC06</accession>
<dbReference type="AlphaFoldDB" id="A0A7X1ZC06"/>
<dbReference type="Gene3D" id="2.60.520.10">
    <property type="entry name" value="Phage fibre proteins"/>
    <property type="match status" value="1"/>
</dbReference>
<evidence type="ECO:0000313" key="2">
    <source>
        <dbReference type="EMBL" id="MQW40636.1"/>
    </source>
</evidence>
<dbReference type="RefSeq" id="WP_153497253.1">
    <property type="nucleotide sequence ID" value="NZ_CBCRWP010000028.1"/>
</dbReference>
<dbReference type="OrthoDB" id="9801455at2"/>
<dbReference type="InterPro" id="IPR048780">
    <property type="entry name" value="Caudo_bapla_N"/>
</dbReference>
<comment type="caution">
    <text evidence="2">The sequence shown here is derived from an EMBL/GenBank/DDBJ whole genome shotgun (WGS) entry which is preliminary data.</text>
</comment>
<reference evidence="2 3" key="1">
    <citation type="submission" date="2019-10" db="EMBL/GenBank/DDBJ databases">
        <authorList>
            <person name="Dong K."/>
        </authorList>
    </citation>
    <scope>NUCLEOTIDE SEQUENCE [LARGE SCALE GENOMIC DNA]</scope>
    <source>
        <strain evidence="2 3">DSM 28960</strain>
    </source>
</reference>
<organism evidence="2 3">
    <name type="scientific">Lactococcus hircilactis</name>
    <dbReference type="NCBI Taxonomy" id="1494462"/>
    <lineage>
        <taxon>Bacteria</taxon>
        <taxon>Bacillati</taxon>
        <taxon>Bacillota</taxon>
        <taxon>Bacilli</taxon>
        <taxon>Lactobacillales</taxon>
        <taxon>Streptococcaceae</taxon>
        <taxon>Lactococcus</taxon>
    </lineage>
</organism>
<evidence type="ECO:0000259" key="1">
    <source>
        <dbReference type="Pfam" id="PF20747"/>
    </source>
</evidence>
<dbReference type="Proteomes" id="UP000439550">
    <property type="component" value="Unassembled WGS sequence"/>
</dbReference>
<keyword evidence="3" id="KW-1185">Reference proteome</keyword>
<dbReference type="Pfam" id="PF20747">
    <property type="entry name" value="Caudo_bapla_N"/>
    <property type="match status" value="1"/>
</dbReference>
<dbReference type="EMBL" id="WITJ01000026">
    <property type="protein sequence ID" value="MQW40636.1"/>
    <property type="molecule type" value="Genomic_DNA"/>
</dbReference>
<gene>
    <name evidence="2" type="ORF">GHI93_11995</name>
</gene>
<feature type="domain" description="Receptor-binding protein N-terminal shoulder" evidence="1">
    <location>
        <begin position="2"/>
        <end position="136"/>
    </location>
</feature>